<organism evidence="2 3">
    <name type="scientific">Elysia marginata</name>
    <dbReference type="NCBI Taxonomy" id="1093978"/>
    <lineage>
        <taxon>Eukaryota</taxon>
        <taxon>Metazoa</taxon>
        <taxon>Spiralia</taxon>
        <taxon>Lophotrochozoa</taxon>
        <taxon>Mollusca</taxon>
        <taxon>Gastropoda</taxon>
        <taxon>Heterobranchia</taxon>
        <taxon>Euthyneura</taxon>
        <taxon>Panpulmonata</taxon>
        <taxon>Sacoglossa</taxon>
        <taxon>Placobranchoidea</taxon>
        <taxon>Plakobranchidae</taxon>
        <taxon>Elysia</taxon>
    </lineage>
</organism>
<dbReference type="AlphaFoldDB" id="A0AAV4HBW2"/>
<dbReference type="EMBL" id="BMAT01005554">
    <property type="protein sequence ID" value="GFR95738.1"/>
    <property type="molecule type" value="Genomic_DNA"/>
</dbReference>
<name>A0AAV4HBW2_9GAST</name>
<keyword evidence="3" id="KW-1185">Reference proteome</keyword>
<feature type="domain" description="Mutator-like transposase" evidence="1">
    <location>
        <begin position="1"/>
        <end position="95"/>
    </location>
</feature>
<evidence type="ECO:0000313" key="2">
    <source>
        <dbReference type="EMBL" id="GFR95738.1"/>
    </source>
</evidence>
<evidence type="ECO:0000259" key="1">
    <source>
        <dbReference type="Pfam" id="PF20700"/>
    </source>
</evidence>
<comment type="caution">
    <text evidence="2">The sequence shown here is derived from an EMBL/GenBank/DDBJ whole genome shotgun (WGS) entry which is preliminary data.</text>
</comment>
<evidence type="ECO:0000313" key="3">
    <source>
        <dbReference type="Proteomes" id="UP000762676"/>
    </source>
</evidence>
<dbReference type="Pfam" id="PF20700">
    <property type="entry name" value="Mutator"/>
    <property type="match status" value="1"/>
</dbReference>
<gene>
    <name evidence="2" type="ORF">ElyMa_002701800</name>
</gene>
<dbReference type="InterPro" id="IPR049012">
    <property type="entry name" value="Mutator_transp_dom"/>
</dbReference>
<protein>
    <recommendedName>
        <fullName evidence="1">Mutator-like transposase domain-containing protein</fullName>
    </recommendedName>
</protein>
<dbReference type="Proteomes" id="UP000762676">
    <property type="component" value="Unassembled WGS sequence"/>
</dbReference>
<accession>A0AAV4HBW2</accession>
<reference evidence="2 3" key="1">
    <citation type="journal article" date="2021" name="Elife">
        <title>Chloroplast acquisition without the gene transfer in kleptoplastic sea slugs, Plakobranchus ocellatus.</title>
        <authorList>
            <person name="Maeda T."/>
            <person name="Takahashi S."/>
            <person name="Yoshida T."/>
            <person name="Shimamura S."/>
            <person name="Takaki Y."/>
            <person name="Nagai Y."/>
            <person name="Toyoda A."/>
            <person name="Suzuki Y."/>
            <person name="Arimoto A."/>
            <person name="Ishii H."/>
            <person name="Satoh N."/>
            <person name="Nishiyama T."/>
            <person name="Hasebe M."/>
            <person name="Maruyama T."/>
            <person name="Minagawa J."/>
            <person name="Obokata J."/>
            <person name="Shigenobu S."/>
        </authorList>
    </citation>
    <scope>NUCLEOTIDE SEQUENCE [LARGE SCALE GENOMIC DNA]</scope>
</reference>
<sequence>MEPVRMYRIFSRSEEQYGLKYSKYLGDGDSKSYTVVAEADPPLFEGIKIEKLECCGHVQKRMGKRLLDKVAQKYVMKEIKPVFEDLSSDDLLQRCLHRGTQNVSESFHHLVWERCPKSSFVGRDRLEIAVSDATIVFNEGEVGRCAAFEKLGLPVGEHQYSGFRKLDYQRVEAAQKEAKAEKRQIELKRGYRQQGKIVERKYTKLEAFKLWKNDIPRE</sequence>
<proteinExistence type="predicted"/>